<reference evidence="2" key="1">
    <citation type="journal article" date="2015" name="Nat. Genet.">
        <title>The genome and transcriptome of the zoonotic hookworm Ancylostoma ceylanicum identify infection-specific gene families.</title>
        <authorList>
            <person name="Schwarz E.M."/>
            <person name="Hu Y."/>
            <person name="Antoshechkin I."/>
            <person name="Miller M.M."/>
            <person name="Sternberg P.W."/>
            <person name="Aroian R.V."/>
        </authorList>
    </citation>
    <scope>NUCLEOTIDE SEQUENCE</scope>
    <source>
        <strain evidence="2">HY135</strain>
    </source>
</reference>
<dbReference type="AlphaFoldDB" id="A0A016SWW4"/>
<gene>
    <name evidence="1" type="primary">Acey_s0162.g3410</name>
    <name evidence="1" type="ORF">Y032_0162g3410</name>
</gene>
<dbReference type="Proteomes" id="UP000024635">
    <property type="component" value="Unassembled WGS sequence"/>
</dbReference>
<dbReference type="EMBL" id="JARK01001498">
    <property type="protein sequence ID" value="EYB95213.1"/>
    <property type="molecule type" value="Genomic_DNA"/>
</dbReference>
<proteinExistence type="predicted"/>
<protein>
    <submittedName>
        <fullName evidence="1">Uncharacterized protein</fullName>
    </submittedName>
</protein>
<keyword evidence="2" id="KW-1185">Reference proteome</keyword>
<evidence type="ECO:0000313" key="1">
    <source>
        <dbReference type="EMBL" id="EYB95213.1"/>
    </source>
</evidence>
<sequence length="83" mass="9116">MVLNYRWGHVLSAKPSSSNCKTGAILLEEGGIWFKCALIASRLQSDSTCYAPSTIDVHQNQCGSLAATDRSMLLEEYSCSLMR</sequence>
<evidence type="ECO:0000313" key="2">
    <source>
        <dbReference type="Proteomes" id="UP000024635"/>
    </source>
</evidence>
<comment type="caution">
    <text evidence="1">The sequence shown here is derived from an EMBL/GenBank/DDBJ whole genome shotgun (WGS) entry which is preliminary data.</text>
</comment>
<organism evidence="1 2">
    <name type="scientific">Ancylostoma ceylanicum</name>
    <dbReference type="NCBI Taxonomy" id="53326"/>
    <lineage>
        <taxon>Eukaryota</taxon>
        <taxon>Metazoa</taxon>
        <taxon>Ecdysozoa</taxon>
        <taxon>Nematoda</taxon>
        <taxon>Chromadorea</taxon>
        <taxon>Rhabditida</taxon>
        <taxon>Rhabditina</taxon>
        <taxon>Rhabditomorpha</taxon>
        <taxon>Strongyloidea</taxon>
        <taxon>Ancylostomatidae</taxon>
        <taxon>Ancylostomatinae</taxon>
        <taxon>Ancylostoma</taxon>
    </lineage>
</organism>
<accession>A0A016SWW4</accession>
<name>A0A016SWW4_9BILA</name>